<dbReference type="EMBL" id="JABFDB010000008">
    <property type="protein sequence ID" value="NYZ20661.1"/>
    <property type="molecule type" value="Genomic_DNA"/>
</dbReference>
<dbReference type="PANTHER" id="PTHR36511:SF4">
    <property type="entry name" value="ANTITOXIN MQSA"/>
    <property type="match status" value="1"/>
</dbReference>
<dbReference type="PANTHER" id="PTHR36511">
    <property type="entry name" value="MERR FAMILY BACTERIAL REGULATORY PROTEIN"/>
    <property type="match status" value="1"/>
</dbReference>
<evidence type="ECO:0000256" key="2">
    <source>
        <dbReference type="ARBA" id="ARBA00023125"/>
    </source>
</evidence>
<keyword evidence="7" id="KW-1185">Reference proteome</keyword>
<keyword evidence="2" id="KW-0238">DNA-binding</keyword>
<gene>
    <name evidence="6" type="ORF">HND93_13145</name>
</gene>
<protein>
    <recommendedName>
        <fullName evidence="5">HTH cro/C1-type domain-containing protein</fullName>
    </recommendedName>
</protein>
<dbReference type="InterPro" id="IPR010982">
    <property type="entry name" value="Lambda_DNA-bd_dom_sf"/>
</dbReference>
<dbReference type="PROSITE" id="PS50943">
    <property type="entry name" value="HTH_CROC1"/>
    <property type="match status" value="1"/>
</dbReference>
<comment type="caution">
    <text evidence="6">The sequence shown here is derived from an EMBL/GenBank/DDBJ whole genome shotgun (WGS) entry which is preliminary data.</text>
</comment>
<feature type="compositionally biased region" description="Basic and acidic residues" evidence="4">
    <location>
        <begin position="1"/>
        <end position="19"/>
    </location>
</feature>
<evidence type="ECO:0000256" key="3">
    <source>
        <dbReference type="ARBA" id="ARBA00023163"/>
    </source>
</evidence>
<evidence type="ECO:0000313" key="6">
    <source>
        <dbReference type="EMBL" id="NYZ20661.1"/>
    </source>
</evidence>
<keyword evidence="1" id="KW-0805">Transcription regulation</keyword>
<evidence type="ECO:0000256" key="4">
    <source>
        <dbReference type="SAM" id="MobiDB-lite"/>
    </source>
</evidence>
<organism evidence="6 7">
    <name type="scientific">Azospirillum oleiclasticum</name>
    <dbReference type="NCBI Taxonomy" id="2735135"/>
    <lineage>
        <taxon>Bacteria</taxon>
        <taxon>Pseudomonadati</taxon>
        <taxon>Pseudomonadota</taxon>
        <taxon>Alphaproteobacteria</taxon>
        <taxon>Rhodospirillales</taxon>
        <taxon>Azospirillaceae</taxon>
        <taxon>Azospirillum</taxon>
    </lineage>
</organism>
<feature type="domain" description="HTH cro/C1-type" evidence="5">
    <location>
        <begin position="107"/>
        <end position="160"/>
    </location>
</feature>
<dbReference type="RefSeq" id="WP_180282423.1">
    <property type="nucleotide sequence ID" value="NZ_JABFDB010000008.1"/>
</dbReference>
<reference evidence="6 7" key="1">
    <citation type="submission" date="2020-05" db="EMBL/GenBank/DDBJ databases">
        <title>Azospirillum oleiclasticum sp. nov, a nitrogen-fixing and heavy crude oil-emulsifying bacterium isolated from the crude oil of Yumen Oilfield.</title>
        <authorList>
            <person name="Wu D."/>
            <person name="Cai M."/>
            <person name="Zhang X."/>
        </authorList>
    </citation>
    <scope>NUCLEOTIDE SEQUENCE [LARGE SCALE GENOMIC DNA]</scope>
    <source>
        <strain evidence="6 7">ROY-1-1-2</strain>
    </source>
</reference>
<accession>A0ABX2TBN2</accession>
<evidence type="ECO:0000256" key="1">
    <source>
        <dbReference type="ARBA" id="ARBA00023015"/>
    </source>
</evidence>
<dbReference type="CDD" id="cd00093">
    <property type="entry name" value="HTH_XRE"/>
    <property type="match status" value="1"/>
</dbReference>
<evidence type="ECO:0000259" key="5">
    <source>
        <dbReference type="PROSITE" id="PS50943"/>
    </source>
</evidence>
<dbReference type="InterPro" id="IPR001387">
    <property type="entry name" value="Cro/C1-type_HTH"/>
</dbReference>
<dbReference type="SUPFAM" id="SSF47413">
    <property type="entry name" value="lambda repressor-like DNA-binding domains"/>
    <property type="match status" value="1"/>
</dbReference>
<feature type="region of interest" description="Disordered" evidence="4">
    <location>
        <begin position="1"/>
        <end position="25"/>
    </location>
</feature>
<name>A0ABX2TBN2_9PROT</name>
<proteinExistence type="predicted"/>
<dbReference type="Gene3D" id="1.10.260.40">
    <property type="entry name" value="lambda repressor-like DNA-binding domains"/>
    <property type="match status" value="1"/>
</dbReference>
<sequence>MSAKLSFRERLERRDDTAGERQAPSGSPVRVVLRLAGAVDQPVTLIRTLAGWGLGLRKAHAVVTRLADGGPVPILLSSAPEPAELAAALGRLGVAASVPQPPSRVDVKAIRSRLGLTQAEFATRFCFDLDSVQNWEQGRYAPDRSSRILLAVIDRHPDAVEDVLG</sequence>
<evidence type="ECO:0000313" key="7">
    <source>
        <dbReference type="Proteomes" id="UP000584642"/>
    </source>
</evidence>
<keyword evidence="3" id="KW-0804">Transcription</keyword>
<dbReference type="InterPro" id="IPR052359">
    <property type="entry name" value="HTH-type_reg/antitoxin"/>
</dbReference>
<dbReference type="Proteomes" id="UP000584642">
    <property type="component" value="Unassembled WGS sequence"/>
</dbReference>